<accession>A0A0M3HHF6</accession>
<keyword evidence="1" id="KW-1185">Reference proteome</keyword>
<name>A0A0M3HHF6_ASCLU</name>
<organism evidence="1 2">
    <name type="scientific">Ascaris lumbricoides</name>
    <name type="common">Giant roundworm</name>
    <dbReference type="NCBI Taxonomy" id="6252"/>
    <lineage>
        <taxon>Eukaryota</taxon>
        <taxon>Metazoa</taxon>
        <taxon>Ecdysozoa</taxon>
        <taxon>Nematoda</taxon>
        <taxon>Chromadorea</taxon>
        <taxon>Rhabditida</taxon>
        <taxon>Spirurina</taxon>
        <taxon>Ascaridomorpha</taxon>
        <taxon>Ascaridoidea</taxon>
        <taxon>Ascarididae</taxon>
        <taxon>Ascaris</taxon>
    </lineage>
</organism>
<dbReference type="Proteomes" id="UP000036681">
    <property type="component" value="Unplaced"/>
</dbReference>
<sequence length="36" mass="4089">MNCDRKVIASLCASKRRALVRFSSSFIMNRSIQVSI</sequence>
<reference evidence="2" key="1">
    <citation type="submission" date="2017-02" db="UniProtKB">
        <authorList>
            <consortium name="WormBaseParasite"/>
        </authorList>
    </citation>
    <scope>IDENTIFICATION</scope>
</reference>
<evidence type="ECO:0000313" key="1">
    <source>
        <dbReference type="Proteomes" id="UP000036681"/>
    </source>
</evidence>
<dbReference type="WBParaSite" id="ALUE_0000095101-mRNA-1">
    <property type="protein sequence ID" value="ALUE_0000095101-mRNA-1"/>
    <property type="gene ID" value="ALUE_0000095101"/>
</dbReference>
<dbReference type="AlphaFoldDB" id="A0A0M3HHF6"/>
<proteinExistence type="predicted"/>
<evidence type="ECO:0000313" key="2">
    <source>
        <dbReference type="WBParaSite" id="ALUE_0000095101-mRNA-1"/>
    </source>
</evidence>
<protein>
    <submittedName>
        <fullName evidence="2">Uncharacterized protein</fullName>
    </submittedName>
</protein>